<sequence>MATAVNESDIFTCPICLEKLKSPKSLPCSHSFCEVCIGEFILSTERRTGHTLSNYPCPVCDLVVTPSNLGDETSQWASSLPQNVTLSAQLDQSETTKQECHLCKTESIQHVATHWCRDCSDAFCDNCLRIHNRMKILGDHKVVKIEDISTTNCASGGESDFCFISYKCSVHNSKMLEAFCFDHQELCCVLCLTLQHRKCENIKAIEEMTDLSSDGIESFESKLKEVIAKVDELVEERKNKHEKLESYFKDIELAAKTSAASIKDRIDVLLSSFLEELRLTGNEHKSVSKEKLKTVENLMSSVVSLMNTTKSVQVYGSLIQMFVHLNKSKSELKYKVQETNKILNADSVEEAIFAINEQLHQVEKEDQFGKIEVYCNVPIKVNSKVPIELNKVLNVNPLDIDTIQSIKLRHKKTMSFAFYVNAICIMDNVILVGGRAIDLSLKGELNAVDWVNGTCVANTTCEQFIKRLACDTESLTIFFSSYSSTIHTFKLQEGIFKSHKKKENCRNPAGLCIFDGFMYIITENELQKMNIKETDLQKCFNTNTKKCSLNQYGLATDLKNKRLLYTSDTDEVVATTTDGSEHFCYTDEHMKNIVAVAVNNQGCIVACDQTRTLHVISEDGKKRKTLSDKFDKIKESKDVCFDKSGTILYICGDQFVEEYEILY</sequence>
<evidence type="ECO:0000256" key="4">
    <source>
        <dbReference type="PROSITE-ProRule" id="PRU00024"/>
    </source>
</evidence>
<dbReference type="GO" id="GO:0061630">
    <property type="term" value="F:ubiquitin protein ligase activity"/>
    <property type="evidence" value="ECO:0007669"/>
    <property type="project" value="TreeGrafter"/>
</dbReference>
<dbReference type="PROSITE" id="PS50089">
    <property type="entry name" value="ZF_RING_2"/>
    <property type="match status" value="1"/>
</dbReference>
<name>A0A8B6GV41_MYTGA</name>
<evidence type="ECO:0000259" key="7">
    <source>
        <dbReference type="PROSITE" id="PS50119"/>
    </source>
</evidence>
<keyword evidence="3" id="KW-0862">Zinc</keyword>
<keyword evidence="5" id="KW-0175">Coiled coil</keyword>
<dbReference type="SUPFAM" id="SSF57903">
    <property type="entry name" value="FYVE/PHD zinc finger"/>
    <property type="match status" value="1"/>
</dbReference>
<dbReference type="InterPro" id="IPR000315">
    <property type="entry name" value="Znf_B-box"/>
</dbReference>
<dbReference type="Gene3D" id="3.30.40.10">
    <property type="entry name" value="Zinc/RING finger domain, C3HC4 (zinc finger)"/>
    <property type="match status" value="1"/>
</dbReference>
<dbReference type="InterPro" id="IPR015943">
    <property type="entry name" value="WD40/YVTN_repeat-like_dom_sf"/>
</dbReference>
<dbReference type="PANTHER" id="PTHR25462">
    <property type="entry name" value="BONUS, ISOFORM C-RELATED"/>
    <property type="match status" value="1"/>
</dbReference>
<evidence type="ECO:0000256" key="3">
    <source>
        <dbReference type="ARBA" id="ARBA00022833"/>
    </source>
</evidence>
<protein>
    <submittedName>
        <fullName evidence="8">Tripartite motif-containing protein 2/3</fullName>
    </submittedName>
</protein>
<dbReference type="InterPro" id="IPR017907">
    <property type="entry name" value="Znf_RING_CS"/>
</dbReference>
<dbReference type="SMART" id="SM00184">
    <property type="entry name" value="RING"/>
    <property type="match status" value="1"/>
</dbReference>
<reference evidence="8" key="1">
    <citation type="submission" date="2018-11" db="EMBL/GenBank/DDBJ databases">
        <authorList>
            <person name="Alioto T."/>
            <person name="Alioto T."/>
        </authorList>
    </citation>
    <scope>NUCLEOTIDE SEQUENCE</scope>
</reference>
<dbReference type="SUPFAM" id="SSF57845">
    <property type="entry name" value="B-box zinc-binding domain"/>
    <property type="match status" value="1"/>
</dbReference>
<dbReference type="Pfam" id="PF13445">
    <property type="entry name" value="zf-RING_UBOX"/>
    <property type="match status" value="1"/>
</dbReference>
<dbReference type="InterPro" id="IPR047153">
    <property type="entry name" value="TRIM45/56/19-like"/>
</dbReference>
<dbReference type="InterPro" id="IPR027370">
    <property type="entry name" value="Znf-RING_euk"/>
</dbReference>
<comment type="caution">
    <text evidence="8">The sequence shown here is derived from an EMBL/GenBank/DDBJ whole genome shotgun (WGS) entry which is preliminary data.</text>
</comment>
<keyword evidence="2 4" id="KW-0863">Zinc-finger</keyword>
<accession>A0A8B6GV41</accession>
<organism evidence="8 9">
    <name type="scientific">Mytilus galloprovincialis</name>
    <name type="common">Mediterranean mussel</name>
    <dbReference type="NCBI Taxonomy" id="29158"/>
    <lineage>
        <taxon>Eukaryota</taxon>
        <taxon>Metazoa</taxon>
        <taxon>Spiralia</taxon>
        <taxon>Lophotrochozoa</taxon>
        <taxon>Mollusca</taxon>
        <taxon>Bivalvia</taxon>
        <taxon>Autobranchia</taxon>
        <taxon>Pteriomorphia</taxon>
        <taxon>Mytilida</taxon>
        <taxon>Mytiloidea</taxon>
        <taxon>Mytilidae</taxon>
        <taxon>Mytilinae</taxon>
        <taxon>Mytilus</taxon>
    </lineage>
</organism>
<dbReference type="Gene3D" id="3.30.160.60">
    <property type="entry name" value="Classic Zinc Finger"/>
    <property type="match status" value="1"/>
</dbReference>
<dbReference type="GO" id="GO:0008270">
    <property type="term" value="F:zinc ion binding"/>
    <property type="evidence" value="ECO:0007669"/>
    <property type="project" value="UniProtKB-KW"/>
</dbReference>
<dbReference type="InterPro" id="IPR001841">
    <property type="entry name" value="Znf_RING"/>
</dbReference>
<dbReference type="Proteomes" id="UP000596742">
    <property type="component" value="Unassembled WGS sequence"/>
</dbReference>
<evidence type="ECO:0000259" key="6">
    <source>
        <dbReference type="PROSITE" id="PS50089"/>
    </source>
</evidence>
<dbReference type="AlphaFoldDB" id="A0A8B6GV41"/>
<dbReference type="SUPFAM" id="SSF63829">
    <property type="entry name" value="Calcium-dependent phosphotriesterase"/>
    <property type="match status" value="1"/>
</dbReference>
<feature type="domain" description="B box-type" evidence="7">
    <location>
        <begin position="98"/>
        <end position="145"/>
    </location>
</feature>
<feature type="domain" description="RING-type" evidence="6">
    <location>
        <begin position="13"/>
        <end position="61"/>
    </location>
</feature>
<keyword evidence="9" id="KW-1185">Reference proteome</keyword>
<proteinExistence type="predicted"/>
<dbReference type="InterPro" id="IPR011011">
    <property type="entry name" value="Znf_FYVE_PHD"/>
</dbReference>
<dbReference type="PANTHER" id="PTHR25462:SF296">
    <property type="entry name" value="MEIOTIC P26, ISOFORM F"/>
    <property type="match status" value="1"/>
</dbReference>
<dbReference type="CDD" id="cd19757">
    <property type="entry name" value="Bbox1"/>
    <property type="match status" value="1"/>
</dbReference>
<evidence type="ECO:0000256" key="5">
    <source>
        <dbReference type="SAM" id="Coils"/>
    </source>
</evidence>
<dbReference type="Gene3D" id="2.130.10.10">
    <property type="entry name" value="YVTN repeat-like/Quinoprotein amine dehydrogenase"/>
    <property type="match status" value="1"/>
</dbReference>
<keyword evidence="1" id="KW-0479">Metal-binding</keyword>
<dbReference type="InterPro" id="IPR013083">
    <property type="entry name" value="Znf_RING/FYVE/PHD"/>
</dbReference>
<evidence type="ECO:0000256" key="1">
    <source>
        <dbReference type="ARBA" id="ARBA00022723"/>
    </source>
</evidence>
<evidence type="ECO:0000256" key="2">
    <source>
        <dbReference type="ARBA" id="ARBA00022771"/>
    </source>
</evidence>
<dbReference type="SUPFAM" id="SSF57850">
    <property type="entry name" value="RING/U-box"/>
    <property type="match status" value="1"/>
</dbReference>
<dbReference type="OrthoDB" id="5977875at2759"/>
<dbReference type="EMBL" id="UYJE01009055">
    <property type="protein sequence ID" value="VDI69610.1"/>
    <property type="molecule type" value="Genomic_DNA"/>
</dbReference>
<evidence type="ECO:0000313" key="8">
    <source>
        <dbReference type="EMBL" id="VDI69610.1"/>
    </source>
</evidence>
<feature type="coiled-coil region" evidence="5">
    <location>
        <begin position="216"/>
        <end position="243"/>
    </location>
</feature>
<evidence type="ECO:0000313" key="9">
    <source>
        <dbReference type="Proteomes" id="UP000596742"/>
    </source>
</evidence>
<dbReference type="Gene3D" id="4.10.830.40">
    <property type="match status" value="1"/>
</dbReference>
<dbReference type="PROSITE" id="PS50119">
    <property type="entry name" value="ZF_BBOX"/>
    <property type="match status" value="1"/>
</dbReference>
<dbReference type="PROSITE" id="PS00518">
    <property type="entry name" value="ZF_RING_1"/>
    <property type="match status" value="1"/>
</dbReference>
<gene>
    <name evidence="8" type="ORF">MGAL_10B011910</name>
</gene>